<dbReference type="PANTHER" id="PTHR13693:SF100">
    <property type="entry name" value="8-AMINO-7-OXONONANOATE SYNTHASE"/>
    <property type="match status" value="1"/>
</dbReference>
<comment type="subunit">
    <text evidence="4">Homodimer.</text>
</comment>
<keyword evidence="15" id="KW-1185">Reference proteome</keyword>
<dbReference type="STRING" id="80876.SAMN05421779_102598"/>
<dbReference type="GO" id="GO:0009102">
    <property type="term" value="P:biotin biosynthetic process"/>
    <property type="evidence" value="ECO:0007669"/>
    <property type="project" value="UniProtKB-KW"/>
</dbReference>
<dbReference type="PROSITE" id="PS00599">
    <property type="entry name" value="AA_TRANSFER_CLASS_2"/>
    <property type="match status" value="1"/>
</dbReference>
<comment type="catalytic activity">
    <reaction evidence="11">
        <text>6-carboxyhexanoyl-[ACP] + L-alanine + H(+) = (8S)-8-amino-7-oxononanoate + holo-[ACP] + CO2</text>
        <dbReference type="Rhea" id="RHEA:42288"/>
        <dbReference type="Rhea" id="RHEA-COMP:9685"/>
        <dbReference type="Rhea" id="RHEA-COMP:9955"/>
        <dbReference type="ChEBI" id="CHEBI:15378"/>
        <dbReference type="ChEBI" id="CHEBI:16526"/>
        <dbReference type="ChEBI" id="CHEBI:57972"/>
        <dbReference type="ChEBI" id="CHEBI:64479"/>
        <dbReference type="ChEBI" id="CHEBI:78846"/>
        <dbReference type="ChEBI" id="CHEBI:149468"/>
        <dbReference type="EC" id="2.3.1.47"/>
    </reaction>
</comment>
<evidence type="ECO:0000256" key="7">
    <source>
        <dbReference type="ARBA" id="ARBA00022756"/>
    </source>
</evidence>
<evidence type="ECO:0000313" key="15">
    <source>
        <dbReference type="Proteomes" id="UP000185678"/>
    </source>
</evidence>
<evidence type="ECO:0000313" key="14">
    <source>
        <dbReference type="EMBL" id="SIS56377.1"/>
    </source>
</evidence>
<comment type="similarity">
    <text evidence="3">Belongs to the class-II pyridoxal-phosphate-dependent aminotransferase family. BioF subfamily.</text>
</comment>
<evidence type="ECO:0000256" key="11">
    <source>
        <dbReference type="ARBA" id="ARBA00047715"/>
    </source>
</evidence>
<dbReference type="GO" id="GO:0008710">
    <property type="term" value="F:8-amino-7-oxononanoate synthase activity"/>
    <property type="evidence" value="ECO:0007669"/>
    <property type="project" value="UniProtKB-EC"/>
</dbReference>
<evidence type="ECO:0000256" key="1">
    <source>
        <dbReference type="ARBA" id="ARBA00001933"/>
    </source>
</evidence>
<protein>
    <recommendedName>
        <fullName evidence="5">8-amino-7-oxononanoate synthase</fullName>
        <ecNumber evidence="5">2.3.1.47</ecNumber>
    </recommendedName>
    <alternativeName>
        <fullName evidence="9">7-keto-8-amino-pelargonic acid synthase</fullName>
    </alternativeName>
    <alternativeName>
        <fullName evidence="10">8-amino-7-ketopelargonate synthase</fullName>
    </alternativeName>
</protein>
<dbReference type="Gene3D" id="3.90.1150.10">
    <property type="entry name" value="Aspartate Aminotransferase, domain 1"/>
    <property type="match status" value="1"/>
</dbReference>
<evidence type="ECO:0000256" key="2">
    <source>
        <dbReference type="ARBA" id="ARBA00004746"/>
    </source>
</evidence>
<keyword evidence="8 12" id="KW-0663">Pyridoxal phosphate</keyword>
<evidence type="ECO:0000256" key="8">
    <source>
        <dbReference type="ARBA" id="ARBA00022898"/>
    </source>
</evidence>
<evidence type="ECO:0000256" key="5">
    <source>
        <dbReference type="ARBA" id="ARBA00013187"/>
    </source>
</evidence>
<dbReference type="InterPro" id="IPR050087">
    <property type="entry name" value="AON_synthase_class-II"/>
</dbReference>
<dbReference type="Gene3D" id="3.40.640.10">
    <property type="entry name" value="Type I PLP-dependent aspartate aminotransferase-like (Major domain)"/>
    <property type="match status" value="1"/>
</dbReference>
<dbReference type="EC" id="2.3.1.47" evidence="5"/>
<dbReference type="OrthoDB" id="9807157at2"/>
<feature type="domain" description="Aminotransferase class I/classII large" evidence="13">
    <location>
        <begin position="45"/>
        <end position="392"/>
    </location>
</feature>
<dbReference type="Pfam" id="PF00155">
    <property type="entry name" value="Aminotran_1_2"/>
    <property type="match status" value="1"/>
</dbReference>
<accession>A0A1N7K498</accession>
<dbReference type="InterPro" id="IPR004839">
    <property type="entry name" value="Aminotransferase_I/II_large"/>
</dbReference>
<gene>
    <name evidence="14" type="ORF">SAMN05421779_102598</name>
</gene>
<reference evidence="14 15" key="1">
    <citation type="submission" date="2017-01" db="EMBL/GenBank/DDBJ databases">
        <authorList>
            <person name="Mah S.A."/>
            <person name="Swanson W.J."/>
            <person name="Moy G.W."/>
            <person name="Vacquier V.D."/>
        </authorList>
    </citation>
    <scope>NUCLEOTIDE SEQUENCE [LARGE SCALE GENOMIC DNA]</scope>
    <source>
        <strain evidence="14 15">DSM 11589</strain>
    </source>
</reference>
<evidence type="ECO:0000256" key="6">
    <source>
        <dbReference type="ARBA" id="ARBA00022679"/>
    </source>
</evidence>
<dbReference type="InterPro" id="IPR015424">
    <property type="entry name" value="PyrdxlP-dep_Trfase"/>
</dbReference>
<keyword evidence="7" id="KW-0093">Biotin biosynthesis</keyword>
<dbReference type="Proteomes" id="UP000185678">
    <property type="component" value="Unassembled WGS sequence"/>
</dbReference>
<evidence type="ECO:0000256" key="12">
    <source>
        <dbReference type="RuleBase" id="RU003693"/>
    </source>
</evidence>
<evidence type="ECO:0000256" key="3">
    <source>
        <dbReference type="ARBA" id="ARBA00010008"/>
    </source>
</evidence>
<evidence type="ECO:0000256" key="9">
    <source>
        <dbReference type="ARBA" id="ARBA00032610"/>
    </source>
</evidence>
<evidence type="ECO:0000256" key="10">
    <source>
        <dbReference type="ARBA" id="ARBA00033381"/>
    </source>
</evidence>
<sequence length="400" mass="42553">MAGPRFEQQMADRLRTLTARGLQRDLRASSIPGPGLIERAGRRLHNFSSNDYLGLALHPALIARAHAWASEYGAGATASRLVCGSLTAHQQVERKVAELKGKPAALVLNAGFQANQTILATLLAEDVAGPDPQVFVDRLIHASMYEGLKSAGIMPKRFRHNDLDHLDDMLGKARRTSPDSTLFILVESVYSMDGDRADLARLCDIADSHEAFVYVDEAHATGVLGPQGRGLSADPAVRGRIDLIMGTFGKALGGFGAYVAGSETLCTYLVNRCPGLIYTTAPPPSVLGAMDAALDLLPSLDAERERVAGHAELVRQTITGWGGNCAQSTTQVVPVILGREEAALAAMRALEAADCLAVAIRPPTVPPGTARLRLTFSAAHSPEQVATLLTALEPVIRSCQ</sequence>
<dbReference type="InterPro" id="IPR015421">
    <property type="entry name" value="PyrdxlP-dep_Trfase_major"/>
</dbReference>
<dbReference type="SUPFAM" id="SSF53383">
    <property type="entry name" value="PLP-dependent transferases"/>
    <property type="match status" value="1"/>
</dbReference>
<name>A0A1N7K498_9PROT</name>
<dbReference type="RefSeq" id="WP_139332798.1">
    <property type="nucleotide sequence ID" value="NZ_FTOA01000002.1"/>
</dbReference>
<proteinExistence type="inferred from homology"/>
<dbReference type="AlphaFoldDB" id="A0A1N7K498"/>
<keyword evidence="6" id="KW-0808">Transferase</keyword>
<dbReference type="PANTHER" id="PTHR13693">
    <property type="entry name" value="CLASS II AMINOTRANSFERASE/8-AMINO-7-OXONONANOATE SYNTHASE"/>
    <property type="match status" value="1"/>
</dbReference>
<dbReference type="GO" id="GO:0030170">
    <property type="term" value="F:pyridoxal phosphate binding"/>
    <property type="evidence" value="ECO:0007669"/>
    <property type="project" value="InterPro"/>
</dbReference>
<dbReference type="InterPro" id="IPR015422">
    <property type="entry name" value="PyrdxlP-dep_Trfase_small"/>
</dbReference>
<evidence type="ECO:0000259" key="13">
    <source>
        <dbReference type="Pfam" id="PF00155"/>
    </source>
</evidence>
<evidence type="ECO:0000256" key="4">
    <source>
        <dbReference type="ARBA" id="ARBA00011738"/>
    </source>
</evidence>
<dbReference type="EMBL" id="FTOA01000002">
    <property type="protein sequence ID" value="SIS56377.1"/>
    <property type="molecule type" value="Genomic_DNA"/>
</dbReference>
<comment type="pathway">
    <text evidence="2">Cofactor biosynthesis; biotin biosynthesis.</text>
</comment>
<comment type="cofactor">
    <cofactor evidence="1 12">
        <name>pyridoxal 5'-phosphate</name>
        <dbReference type="ChEBI" id="CHEBI:597326"/>
    </cofactor>
</comment>
<dbReference type="InterPro" id="IPR001917">
    <property type="entry name" value="Aminotrans_II_pyridoxalP_BS"/>
</dbReference>
<organism evidence="14 15">
    <name type="scientific">Insolitispirillum peregrinum</name>
    <dbReference type="NCBI Taxonomy" id="80876"/>
    <lineage>
        <taxon>Bacteria</taxon>
        <taxon>Pseudomonadati</taxon>
        <taxon>Pseudomonadota</taxon>
        <taxon>Alphaproteobacteria</taxon>
        <taxon>Rhodospirillales</taxon>
        <taxon>Novispirillaceae</taxon>
        <taxon>Insolitispirillum</taxon>
    </lineage>
</organism>